<protein>
    <submittedName>
        <fullName evidence="2">Choline-phosphate cytidylyltransferase A</fullName>
    </submittedName>
</protein>
<gene>
    <name evidence="2" type="ORF">STAS_11398</name>
</gene>
<comment type="caution">
    <text evidence="2">The sequence shown here is derived from an EMBL/GenBank/DDBJ whole genome shotgun (WGS) entry which is preliminary data.</text>
</comment>
<sequence length="147" mass="15997">MARTHIAFSVLIFLVFFIGELLAQSQLCNKFINCNVTINVCKTECKNRFHGFGVCVQAAPAPEVPKALANWVESSRVQTASAPAPAPAPEDRAIWVESNKANAAPAQAPKDQAIWVESNKAGKVAKITKCKQCLCKFPKKANQKCPK</sequence>
<keyword evidence="3" id="KW-1185">Reference proteome</keyword>
<dbReference type="EMBL" id="BKCP01004960">
    <property type="protein sequence ID" value="GER35139.1"/>
    <property type="molecule type" value="Genomic_DNA"/>
</dbReference>
<organism evidence="2 3">
    <name type="scientific">Striga asiatica</name>
    <name type="common">Asiatic witchweed</name>
    <name type="synonym">Buchnera asiatica</name>
    <dbReference type="NCBI Taxonomy" id="4170"/>
    <lineage>
        <taxon>Eukaryota</taxon>
        <taxon>Viridiplantae</taxon>
        <taxon>Streptophyta</taxon>
        <taxon>Embryophyta</taxon>
        <taxon>Tracheophyta</taxon>
        <taxon>Spermatophyta</taxon>
        <taxon>Magnoliopsida</taxon>
        <taxon>eudicotyledons</taxon>
        <taxon>Gunneridae</taxon>
        <taxon>Pentapetalae</taxon>
        <taxon>asterids</taxon>
        <taxon>lamiids</taxon>
        <taxon>Lamiales</taxon>
        <taxon>Orobanchaceae</taxon>
        <taxon>Buchnereae</taxon>
        <taxon>Striga</taxon>
    </lineage>
</organism>
<feature type="chain" id="PRO_5023089985" evidence="1">
    <location>
        <begin position="24"/>
        <end position="147"/>
    </location>
</feature>
<keyword evidence="2" id="KW-0808">Transferase</keyword>
<proteinExistence type="predicted"/>
<evidence type="ECO:0000313" key="2">
    <source>
        <dbReference type="EMBL" id="GER35139.1"/>
    </source>
</evidence>
<evidence type="ECO:0000313" key="3">
    <source>
        <dbReference type="Proteomes" id="UP000325081"/>
    </source>
</evidence>
<reference evidence="3" key="1">
    <citation type="journal article" date="2019" name="Curr. Biol.">
        <title>Genome Sequence of Striga asiatica Provides Insight into the Evolution of Plant Parasitism.</title>
        <authorList>
            <person name="Yoshida S."/>
            <person name="Kim S."/>
            <person name="Wafula E.K."/>
            <person name="Tanskanen J."/>
            <person name="Kim Y.M."/>
            <person name="Honaas L."/>
            <person name="Yang Z."/>
            <person name="Spallek T."/>
            <person name="Conn C.E."/>
            <person name="Ichihashi Y."/>
            <person name="Cheong K."/>
            <person name="Cui S."/>
            <person name="Der J.P."/>
            <person name="Gundlach H."/>
            <person name="Jiao Y."/>
            <person name="Hori C."/>
            <person name="Ishida J.K."/>
            <person name="Kasahara H."/>
            <person name="Kiba T."/>
            <person name="Kim M.S."/>
            <person name="Koo N."/>
            <person name="Laohavisit A."/>
            <person name="Lee Y.H."/>
            <person name="Lumba S."/>
            <person name="McCourt P."/>
            <person name="Mortimer J.C."/>
            <person name="Mutuku J.M."/>
            <person name="Nomura T."/>
            <person name="Sasaki-Sekimoto Y."/>
            <person name="Seto Y."/>
            <person name="Wang Y."/>
            <person name="Wakatake T."/>
            <person name="Sakakibara H."/>
            <person name="Demura T."/>
            <person name="Yamaguchi S."/>
            <person name="Yoneyama K."/>
            <person name="Manabe R.I."/>
            <person name="Nelson D.C."/>
            <person name="Schulman A.H."/>
            <person name="Timko M.P."/>
            <person name="dePamphilis C.W."/>
            <person name="Choi D."/>
            <person name="Shirasu K."/>
        </authorList>
    </citation>
    <scope>NUCLEOTIDE SEQUENCE [LARGE SCALE GENOMIC DNA]</scope>
    <source>
        <strain evidence="3">cv. UVA1</strain>
    </source>
</reference>
<dbReference type="AlphaFoldDB" id="A0A5A7PQV0"/>
<evidence type="ECO:0000256" key="1">
    <source>
        <dbReference type="SAM" id="SignalP"/>
    </source>
</evidence>
<keyword evidence="2" id="KW-0548">Nucleotidyltransferase</keyword>
<name>A0A5A7PQV0_STRAF</name>
<dbReference type="Proteomes" id="UP000325081">
    <property type="component" value="Unassembled WGS sequence"/>
</dbReference>
<keyword evidence="1" id="KW-0732">Signal</keyword>
<accession>A0A5A7PQV0</accession>
<dbReference type="GO" id="GO:0016779">
    <property type="term" value="F:nucleotidyltransferase activity"/>
    <property type="evidence" value="ECO:0007669"/>
    <property type="project" value="UniProtKB-KW"/>
</dbReference>
<feature type="signal peptide" evidence="1">
    <location>
        <begin position="1"/>
        <end position="23"/>
    </location>
</feature>